<keyword evidence="4" id="KW-1185">Reference proteome</keyword>
<dbReference type="EMBL" id="BAABDL010000145">
    <property type="protein sequence ID" value="GAA4079920.1"/>
    <property type="molecule type" value="Genomic_DNA"/>
</dbReference>
<accession>A0ABP7W2Y4</accession>
<dbReference type="PANTHER" id="PTHR33627:SF1">
    <property type="entry name" value="TRANSPOSASE"/>
    <property type="match status" value="1"/>
</dbReference>
<name>A0ABP7W2Y4_9BACI</name>
<keyword evidence="1" id="KW-1133">Transmembrane helix</keyword>
<protein>
    <recommendedName>
        <fullName evidence="2">Transposase IS701-like DDE domain-containing protein</fullName>
    </recommendedName>
</protein>
<dbReference type="RefSeq" id="WP_344913850.1">
    <property type="nucleotide sequence ID" value="NZ_BAABDL010000145.1"/>
</dbReference>
<dbReference type="SUPFAM" id="SSF53098">
    <property type="entry name" value="Ribonuclease H-like"/>
    <property type="match status" value="1"/>
</dbReference>
<reference evidence="4" key="1">
    <citation type="journal article" date="2019" name="Int. J. Syst. Evol. Microbiol.">
        <title>The Global Catalogue of Microorganisms (GCM) 10K type strain sequencing project: providing services to taxonomists for standard genome sequencing and annotation.</title>
        <authorList>
            <consortium name="The Broad Institute Genomics Platform"/>
            <consortium name="The Broad Institute Genome Sequencing Center for Infectious Disease"/>
            <person name="Wu L."/>
            <person name="Ma J."/>
        </authorList>
    </citation>
    <scope>NUCLEOTIDE SEQUENCE [LARGE SCALE GENOMIC DNA]</scope>
    <source>
        <strain evidence="4">JCM 17250</strain>
    </source>
</reference>
<sequence>MISISSNSMKQTLHQYLMQYRSVFKKRSFDIFYWLIMGILCTEEVRSIQFVYDSFIKKHTDKVLNSIYYFLSYSKFPIEALTTITVAIALSLIPEKLRQNTLFITIDDTLQAKYGAKFDCYVKHFDHTKKNGTKYLNGHCFVSVMLNIPLYYQDKAKYLSIPIGYRLYSKEQNKLEMASQIIKCIMPQLEMFQVILLCDSWYSKGSILDTVKEFDNLEVVGAVRHDTAIYDLPPAPTGKRGRPRKKGRKLNAREFSYTKIGEYYVAEKKVMTNLFEEPIYVTVTATDIKPFSSIRVFISSINPDEIKTINTALNTKEALTDQNEDECTSKTLTTYRMRWNIEVMFYQHKFFWSFGNYMVRNKAAIERYVNLLFVAYTFACLLPFMDKRYEKYQFKSPQLIKRTVGVQITKELIFDSFVLSFESAKIYSTIKESVQGFLNKDWVA</sequence>
<dbReference type="Proteomes" id="UP001501734">
    <property type="component" value="Unassembled WGS sequence"/>
</dbReference>
<comment type="caution">
    <text evidence="3">The sequence shown here is derived from an EMBL/GenBank/DDBJ whole genome shotgun (WGS) entry which is preliminary data.</text>
</comment>
<gene>
    <name evidence="3" type="ORF">GCM10022410_24950</name>
</gene>
<evidence type="ECO:0000313" key="4">
    <source>
        <dbReference type="Proteomes" id="UP001501734"/>
    </source>
</evidence>
<dbReference type="InterPro" id="IPR012337">
    <property type="entry name" value="RNaseH-like_sf"/>
</dbReference>
<evidence type="ECO:0000256" key="1">
    <source>
        <dbReference type="SAM" id="Phobius"/>
    </source>
</evidence>
<proteinExistence type="predicted"/>
<dbReference type="InterPro" id="IPR038721">
    <property type="entry name" value="IS701-like_DDE_dom"/>
</dbReference>
<dbReference type="Pfam" id="PF13546">
    <property type="entry name" value="DDE_5"/>
    <property type="match status" value="1"/>
</dbReference>
<keyword evidence="1" id="KW-0472">Membrane</keyword>
<dbReference type="InterPro" id="IPR039365">
    <property type="entry name" value="IS701-like"/>
</dbReference>
<dbReference type="PANTHER" id="PTHR33627">
    <property type="entry name" value="TRANSPOSASE"/>
    <property type="match status" value="1"/>
</dbReference>
<evidence type="ECO:0000259" key="2">
    <source>
        <dbReference type="Pfam" id="PF13546"/>
    </source>
</evidence>
<feature type="domain" description="Transposase IS701-like DDE" evidence="2">
    <location>
        <begin position="65"/>
        <end position="251"/>
    </location>
</feature>
<feature type="transmembrane region" description="Helical" evidence="1">
    <location>
        <begin position="368"/>
        <end position="385"/>
    </location>
</feature>
<keyword evidence="1" id="KW-0812">Transmembrane</keyword>
<evidence type="ECO:0000313" key="3">
    <source>
        <dbReference type="EMBL" id="GAA4079920.1"/>
    </source>
</evidence>
<organism evidence="3 4">
    <name type="scientific">Amphibacillus indicireducens</name>
    <dbReference type="NCBI Taxonomy" id="1076330"/>
    <lineage>
        <taxon>Bacteria</taxon>
        <taxon>Bacillati</taxon>
        <taxon>Bacillota</taxon>
        <taxon>Bacilli</taxon>
        <taxon>Bacillales</taxon>
        <taxon>Bacillaceae</taxon>
        <taxon>Amphibacillus</taxon>
    </lineage>
</organism>